<dbReference type="PANTHER" id="PTHR10314">
    <property type="entry name" value="CYSTATHIONINE BETA-SYNTHASE"/>
    <property type="match status" value="1"/>
</dbReference>
<comment type="pathway">
    <text evidence="2">Siderophore biosynthesis.</text>
</comment>
<dbReference type="PROSITE" id="PS00901">
    <property type="entry name" value="CYS_SYNTHASE"/>
    <property type="match status" value="1"/>
</dbReference>
<evidence type="ECO:0000313" key="11">
    <source>
        <dbReference type="Proteomes" id="UP000314011"/>
    </source>
</evidence>
<dbReference type="EC" id="2.5.1.140" evidence="5"/>
<dbReference type="SUPFAM" id="SSF53686">
    <property type="entry name" value="Tryptophan synthase beta subunit-like PLP-dependent enzymes"/>
    <property type="match status" value="1"/>
</dbReference>
<evidence type="ECO:0000256" key="8">
    <source>
        <dbReference type="ARBA" id="ARBA00022898"/>
    </source>
</evidence>
<dbReference type="RefSeq" id="WP_140192426.1">
    <property type="nucleotide sequence ID" value="NZ_CP065915.1"/>
</dbReference>
<evidence type="ECO:0000313" key="10">
    <source>
        <dbReference type="EMBL" id="TNY31746.1"/>
    </source>
</evidence>
<evidence type="ECO:0000256" key="3">
    <source>
        <dbReference type="ARBA" id="ARBA00008519"/>
    </source>
</evidence>
<organism evidence="10 11">
    <name type="scientific">Pelagovum pacificum</name>
    <dbReference type="NCBI Taxonomy" id="2588711"/>
    <lineage>
        <taxon>Bacteria</taxon>
        <taxon>Pseudomonadati</taxon>
        <taxon>Pseudomonadota</taxon>
        <taxon>Alphaproteobacteria</taxon>
        <taxon>Rhodobacterales</taxon>
        <taxon>Paracoccaceae</taxon>
        <taxon>Pelagovum</taxon>
    </lineage>
</organism>
<reference evidence="10 11" key="1">
    <citation type="submission" date="2019-06" db="EMBL/GenBank/DDBJ databases">
        <title>Genome of new Rhodobacteraceae sp. SM1903.</title>
        <authorList>
            <person name="Ren X."/>
        </authorList>
    </citation>
    <scope>NUCLEOTIDE SEQUENCE [LARGE SCALE GENOMIC DNA]</scope>
    <source>
        <strain evidence="10 11">SM1903</strain>
    </source>
</reference>
<dbReference type="AlphaFoldDB" id="A0A5C5GDS3"/>
<keyword evidence="11" id="KW-1185">Reference proteome</keyword>
<dbReference type="InterPro" id="IPR036052">
    <property type="entry name" value="TrpB-like_PALP_sf"/>
</dbReference>
<name>A0A5C5GDS3_9RHOB</name>
<dbReference type="NCBIfam" id="TIGR03945">
    <property type="entry name" value="PLP_SbnA_fam"/>
    <property type="match status" value="1"/>
</dbReference>
<comment type="similarity">
    <text evidence="3">Belongs to the cysteine synthase/cystathionine beta-synthase family. SbnA subfamily.</text>
</comment>
<evidence type="ECO:0000259" key="9">
    <source>
        <dbReference type="Pfam" id="PF00291"/>
    </source>
</evidence>
<dbReference type="Gene3D" id="3.40.50.1100">
    <property type="match status" value="2"/>
</dbReference>
<dbReference type="InterPro" id="IPR050214">
    <property type="entry name" value="Cys_Synth/Cystath_Beta-Synth"/>
</dbReference>
<protein>
    <recommendedName>
        <fullName evidence="6">N-(2-amino-2-carboxyethyl)-L-glutamate synthase</fullName>
        <ecNumber evidence="5">2.5.1.140</ecNumber>
    </recommendedName>
</protein>
<dbReference type="EMBL" id="VFFF01000001">
    <property type="protein sequence ID" value="TNY31746.1"/>
    <property type="molecule type" value="Genomic_DNA"/>
</dbReference>
<evidence type="ECO:0000256" key="4">
    <source>
        <dbReference type="ARBA" id="ARBA00011738"/>
    </source>
</evidence>
<dbReference type="InterPro" id="IPR023927">
    <property type="entry name" value="SbnA"/>
</dbReference>
<keyword evidence="8" id="KW-0663">Pyridoxal phosphate</keyword>
<evidence type="ECO:0000256" key="6">
    <source>
        <dbReference type="ARBA" id="ARBA00016985"/>
    </source>
</evidence>
<comment type="caution">
    <text evidence="10">The sequence shown here is derived from an EMBL/GenBank/DDBJ whole genome shotgun (WGS) entry which is preliminary data.</text>
</comment>
<evidence type="ECO:0000256" key="1">
    <source>
        <dbReference type="ARBA" id="ARBA00001933"/>
    </source>
</evidence>
<evidence type="ECO:0000256" key="5">
    <source>
        <dbReference type="ARBA" id="ARBA00012331"/>
    </source>
</evidence>
<sequence>MNIQITKAAAADRAIAPGILSLVGGTPLVRFTGYLGDPDVELIVKYEAANPGGSAKDRPARQMIEQALRRGDLTPGATVIESTSGNMGIGLAQACRVHGLKLICVVDPKAQPQNVAIMRALGAQIHLVTDPIDGDFLAARMEAVGQLLDQTPGAFWTNQYANLDNPTAHTEGTMQEIDDILGGTVDALFVATSSTGTARGCRDFLERRGRKTEVVAVDAEGSCLFDGTAGPRHIPGMGAGRIPALAEGQRFDGLERVSDLTCVVGCRRAAQREAVLVGGSAGGVLEAVRARRAQLRGKRVVAILHDSGTRYLDTVFNDEWVERTLGVSAQDLAGMVGADER</sequence>
<dbReference type="Proteomes" id="UP000314011">
    <property type="component" value="Unassembled WGS sequence"/>
</dbReference>
<dbReference type="GO" id="GO:0006535">
    <property type="term" value="P:cysteine biosynthetic process from serine"/>
    <property type="evidence" value="ECO:0007669"/>
    <property type="project" value="InterPro"/>
</dbReference>
<keyword evidence="7" id="KW-0808">Transferase</keyword>
<accession>A0A5C5GDS3</accession>
<dbReference type="OrthoDB" id="7624112at2"/>
<proteinExistence type="inferred from homology"/>
<dbReference type="InterPro" id="IPR001926">
    <property type="entry name" value="TrpB-like_PALP"/>
</dbReference>
<feature type="domain" description="Tryptophan synthase beta chain-like PALP" evidence="9">
    <location>
        <begin position="21"/>
        <end position="305"/>
    </location>
</feature>
<comment type="subunit">
    <text evidence="4">Homodimer.</text>
</comment>
<dbReference type="InterPro" id="IPR001216">
    <property type="entry name" value="P-phosphate_BS"/>
</dbReference>
<dbReference type="Pfam" id="PF00291">
    <property type="entry name" value="PALP"/>
    <property type="match status" value="1"/>
</dbReference>
<evidence type="ECO:0000256" key="2">
    <source>
        <dbReference type="ARBA" id="ARBA00004924"/>
    </source>
</evidence>
<dbReference type="GO" id="GO:0016765">
    <property type="term" value="F:transferase activity, transferring alkyl or aryl (other than methyl) groups"/>
    <property type="evidence" value="ECO:0007669"/>
    <property type="project" value="UniProtKB-ARBA"/>
</dbReference>
<dbReference type="CDD" id="cd01561">
    <property type="entry name" value="CBS_like"/>
    <property type="match status" value="1"/>
</dbReference>
<gene>
    <name evidence="10" type="primary">sbnA</name>
    <name evidence="10" type="ORF">FHY64_00125</name>
</gene>
<evidence type="ECO:0000256" key="7">
    <source>
        <dbReference type="ARBA" id="ARBA00022679"/>
    </source>
</evidence>
<comment type="cofactor">
    <cofactor evidence="1">
        <name>pyridoxal 5'-phosphate</name>
        <dbReference type="ChEBI" id="CHEBI:597326"/>
    </cofactor>
</comment>